<accession>A0A5A7QI75</accession>
<dbReference type="PROSITE" id="PS50089">
    <property type="entry name" value="ZF_RING_2"/>
    <property type="match status" value="1"/>
</dbReference>
<dbReference type="UniPathway" id="UPA00143"/>
<dbReference type="InterPro" id="IPR013083">
    <property type="entry name" value="Znf_RING/FYVE/PHD"/>
</dbReference>
<dbReference type="GO" id="GO:0008270">
    <property type="term" value="F:zinc ion binding"/>
    <property type="evidence" value="ECO:0007669"/>
    <property type="project" value="UniProtKB-KW"/>
</dbReference>
<dbReference type="GO" id="GO:0016020">
    <property type="term" value="C:membrane"/>
    <property type="evidence" value="ECO:0007669"/>
    <property type="project" value="UniProtKB-SubCell"/>
</dbReference>
<dbReference type="SUPFAM" id="SSF57850">
    <property type="entry name" value="RING/U-box"/>
    <property type="match status" value="1"/>
</dbReference>
<keyword evidence="19" id="KW-1185">Reference proteome</keyword>
<dbReference type="CDD" id="cd16461">
    <property type="entry name" value="RING-H2_EL5-like"/>
    <property type="match status" value="1"/>
</dbReference>
<dbReference type="Proteomes" id="UP000325081">
    <property type="component" value="Unassembled WGS sequence"/>
</dbReference>
<name>A0A5A7QI75_STRAF</name>
<keyword evidence="7" id="KW-0479">Metal-binding</keyword>
<dbReference type="PANTHER" id="PTHR45768">
    <property type="entry name" value="E3 UBIQUITIN-PROTEIN LIGASE RNF13-LIKE"/>
    <property type="match status" value="1"/>
</dbReference>
<dbReference type="AlphaFoldDB" id="A0A5A7QI75"/>
<gene>
    <name evidence="18" type="ORF">STAS_21983</name>
</gene>
<evidence type="ECO:0000256" key="16">
    <source>
        <dbReference type="SAM" id="Phobius"/>
    </source>
</evidence>
<evidence type="ECO:0000259" key="17">
    <source>
        <dbReference type="PROSITE" id="PS50089"/>
    </source>
</evidence>
<keyword evidence="8 14" id="KW-0863">Zinc-finger</keyword>
<feature type="transmembrane region" description="Helical" evidence="16">
    <location>
        <begin position="23"/>
        <end position="45"/>
    </location>
</feature>
<evidence type="ECO:0000256" key="11">
    <source>
        <dbReference type="ARBA" id="ARBA00022989"/>
    </source>
</evidence>
<evidence type="ECO:0000256" key="6">
    <source>
        <dbReference type="ARBA" id="ARBA00022692"/>
    </source>
</evidence>
<evidence type="ECO:0000256" key="13">
    <source>
        <dbReference type="ARBA" id="ARBA00024209"/>
    </source>
</evidence>
<evidence type="ECO:0000256" key="7">
    <source>
        <dbReference type="ARBA" id="ARBA00022723"/>
    </source>
</evidence>
<dbReference type="GO" id="GO:0016567">
    <property type="term" value="P:protein ubiquitination"/>
    <property type="evidence" value="ECO:0007669"/>
    <property type="project" value="UniProtKB-UniPathway"/>
</dbReference>
<sequence length="274" mass="30208">MGDSTEVSGNLGDGSVIEFTGKIMVVSIVLVLFVVVFISAVHLYAKWFWHRRRETTTATSATVRRRFNFTAGTALSRGLDPSILKTLPVVTFDSSLFKDGLECAVCLCEVSEGEKARLLPKCNHGFHLNCIDMWFQSHSTCPLCRNPVANQKDMDSGDDLHLESIIQDPIAETPSFPTNVLFWGDESRVNALGPCLDEENRSSANSEPSSSSSNNPEGILVIDIPRQVNEEDEQKSPMPTRIRSLKRLLSGNRRVNPSSPRNVDLEQGGRSGLS</sequence>
<evidence type="ECO:0000313" key="19">
    <source>
        <dbReference type="Proteomes" id="UP000325081"/>
    </source>
</evidence>
<dbReference type="Pfam" id="PF13639">
    <property type="entry name" value="zf-RING_2"/>
    <property type="match status" value="1"/>
</dbReference>
<dbReference type="Gene3D" id="3.30.40.10">
    <property type="entry name" value="Zinc/RING finger domain, C3HC4 (zinc finger)"/>
    <property type="match status" value="1"/>
</dbReference>
<evidence type="ECO:0000256" key="14">
    <source>
        <dbReference type="PROSITE-ProRule" id="PRU00175"/>
    </source>
</evidence>
<evidence type="ECO:0000313" key="18">
    <source>
        <dbReference type="EMBL" id="GER45069.1"/>
    </source>
</evidence>
<evidence type="ECO:0000256" key="12">
    <source>
        <dbReference type="ARBA" id="ARBA00023136"/>
    </source>
</evidence>
<keyword evidence="6 16" id="KW-0812">Transmembrane</keyword>
<evidence type="ECO:0000256" key="4">
    <source>
        <dbReference type="ARBA" id="ARBA00012483"/>
    </source>
</evidence>
<evidence type="ECO:0000256" key="1">
    <source>
        <dbReference type="ARBA" id="ARBA00000900"/>
    </source>
</evidence>
<evidence type="ECO:0000256" key="8">
    <source>
        <dbReference type="ARBA" id="ARBA00022771"/>
    </source>
</evidence>
<evidence type="ECO:0000256" key="2">
    <source>
        <dbReference type="ARBA" id="ARBA00004167"/>
    </source>
</evidence>
<dbReference type="InterPro" id="IPR001841">
    <property type="entry name" value="Znf_RING"/>
</dbReference>
<dbReference type="OrthoDB" id="8062037at2759"/>
<organism evidence="18 19">
    <name type="scientific">Striga asiatica</name>
    <name type="common">Asiatic witchweed</name>
    <name type="synonym">Buchnera asiatica</name>
    <dbReference type="NCBI Taxonomy" id="4170"/>
    <lineage>
        <taxon>Eukaryota</taxon>
        <taxon>Viridiplantae</taxon>
        <taxon>Streptophyta</taxon>
        <taxon>Embryophyta</taxon>
        <taxon>Tracheophyta</taxon>
        <taxon>Spermatophyta</taxon>
        <taxon>Magnoliopsida</taxon>
        <taxon>eudicotyledons</taxon>
        <taxon>Gunneridae</taxon>
        <taxon>Pentapetalae</taxon>
        <taxon>asterids</taxon>
        <taxon>lamiids</taxon>
        <taxon>Lamiales</taxon>
        <taxon>Orobanchaceae</taxon>
        <taxon>Buchnereae</taxon>
        <taxon>Striga</taxon>
    </lineage>
</organism>
<feature type="compositionally biased region" description="Low complexity" evidence="15">
    <location>
        <begin position="202"/>
        <end position="217"/>
    </location>
</feature>
<protein>
    <recommendedName>
        <fullName evidence="4">RING-type E3 ubiquitin transferase</fullName>
        <ecNumber evidence="4">2.3.2.27</ecNumber>
    </recommendedName>
</protein>
<evidence type="ECO:0000256" key="15">
    <source>
        <dbReference type="SAM" id="MobiDB-lite"/>
    </source>
</evidence>
<keyword evidence="12 16" id="KW-0472">Membrane</keyword>
<keyword evidence="5" id="KW-0808">Transferase</keyword>
<keyword evidence="9" id="KW-0833">Ubl conjugation pathway</keyword>
<dbReference type="SMART" id="SM00184">
    <property type="entry name" value="RING"/>
    <property type="match status" value="1"/>
</dbReference>
<dbReference type="GO" id="GO:0061630">
    <property type="term" value="F:ubiquitin protein ligase activity"/>
    <property type="evidence" value="ECO:0007669"/>
    <property type="project" value="UniProtKB-EC"/>
</dbReference>
<dbReference type="EMBL" id="BKCP01007181">
    <property type="protein sequence ID" value="GER45069.1"/>
    <property type="molecule type" value="Genomic_DNA"/>
</dbReference>
<reference evidence="19" key="1">
    <citation type="journal article" date="2019" name="Curr. Biol.">
        <title>Genome Sequence of Striga asiatica Provides Insight into the Evolution of Plant Parasitism.</title>
        <authorList>
            <person name="Yoshida S."/>
            <person name="Kim S."/>
            <person name="Wafula E.K."/>
            <person name="Tanskanen J."/>
            <person name="Kim Y.M."/>
            <person name="Honaas L."/>
            <person name="Yang Z."/>
            <person name="Spallek T."/>
            <person name="Conn C.E."/>
            <person name="Ichihashi Y."/>
            <person name="Cheong K."/>
            <person name="Cui S."/>
            <person name="Der J.P."/>
            <person name="Gundlach H."/>
            <person name="Jiao Y."/>
            <person name="Hori C."/>
            <person name="Ishida J.K."/>
            <person name="Kasahara H."/>
            <person name="Kiba T."/>
            <person name="Kim M.S."/>
            <person name="Koo N."/>
            <person name="Laohavisit A."/>
            <person name="Lee Y.H."/>
            <person name="Lumba S."/>
            <person name="McCourt P."/>
            <person name="Mortimer J.C."/>
            <person name="Mutuku J.M."/>
            <person name="Nomura T."/>
            <person name="Sasaki-Sekimoto Y."/>
            <person name="Seto Y."/>
            <person name="Wang Y."/>
            <person name="Wakatake T."/>
            <person name="Sakakibara H."/>
            <person name="Demura T."/>
            <person name="Yamaguchi S."/>
            <person name="Yoneyama K."/>
            <person name="Manabe R.I."/>
            <person name="Nelson D.C."/>
            <person name="Schulman A.H."/>
            <person name="Timko M.P."/>
            <person name="dePamphilis C.W."/>
            <person name="Choi D."/>
            <person name="Shirasu K."/>
        </authorList>
    </citation>
    <scope>NUCLEOTIDE SEQUENCE [LARGE SCALE GENOMIC DNA]</scope>
    <source>
        <strain evidence="19">cv. UVA1</strain>
    </source>
</reference>
<dbReference type="PANTHER" id="PTHR45768:SF34">
    <property type="entry name" value="RING-H2 FINGER PROTEIN ATL64"/>
    <property type="match status" value="1"/>
</dbReference>
<evidence type="ECO:0000256" key="3">
    <source>
        <dbReference type="ARBA" id="ARBA00004906"/>
    </source>
</evidence>
<comment type="caution">
    <text evidence="18">The sequence shown here is derived from an EMBL/GenBank/DDBJ whole genome shotgun (WGS) entry which is preliminary data.</text>
</comment>
<feature type="region of interest" description="Disordered" evidence="15">
    <location>
        <begin position="196"/>
        <end position="274"/>
    </location>
</feature>
<keyword evidence="10" id="KW-0862">Zinc</keyword>
<keyword evidence="11 16" id="KW-1133">Transmembrane helix</keyword>
<dbReference type="FunFam" id="3.30.40.10:FF:000475">
    <property type="entry name" value="RING-H2 finger protein ATL3"/>
    <property type="match status" value="1"/>
</dbReference>
<dbReference type="EC" id="2.3.2.27" evidence="4"/>
<comment type="pathway">
    <text evidence="3">Protein modification; protein ubiquitination.</text>
</comment>
<comment type="similarity">
    <text evidence="13">Belongs to the RING-type zinc finger family. ATL subfamily.</text>
</comment>
<comment type="subcellular location">
    <subcellularLocation>
        <location evidence="2">Membrane</location>
        <topology evidence="2">Single-pass membrane protein</topology>
    </subcellularLocation>
</comment>
<evidence type="ECO:0000256" key="9">
    <source>
        <dbReference type="ARBA" id="ARBA00022786"/>
    </source>
</evidence>
<evidence type="ECO:0000256" key="5">
    <source>
        <dbReference type="ARBA" id="ARBA00022679"/>
    </source>
</evidence>
<comment type="catalytic activity">
    <reaction evidence="1">
        <text>S-ubiquitinyl-[E2 ubiquitin-conjugating enzyme]-L-cysteine + [acceptor protein]-L-lysine = [E2 ubiquitin-conjugating enzyme]-L-cysteine + N(6)-ubiquitinyl-[acceptor protein]-L-lysine.</text>
        <dbReference type="EC" id="2.3.2.27"/>
    </reaction>
</comment>
<feature type="domain" description="RING-type" evidence="17">
    <location>
        <begin position="103"/>
        <end position="145"/>
    </location>
</feature>
<evidence type="ECO:0000256" key="10">
    <source>
        <dbReference type="ARBA" id="ARBA00022833"/>
    </source>
</evidence>
<proteinExistence type="inferred from homology"/>